<proteinExistence type="inferred from homology"/>
<dbReference type="SUPFAM" id="SSF75005">
    <property type="entry name" value="Arabinanase/levansucrase/invertase"/>
    <property type="match status" value="1"/>
</dbReference>
<evidence type="ECO:0000256" key="3">
    <source>
        <dbReference type="ARBA" id="ARBA00023295"/>
    </source>
</evidence>
<dbReference type="PANTHER" id="PTHR42812:SF15">
    <property type="entry name" value="HYDROLASE, PUTATIVE (AFU_ORTHOLOGUE AFUA_2G00930)-RELATED"/>
    <property type="match status" value="1"/>
</dbReference>
<dbReference type="AlphaFoldDB" id="A0A1G6Z2M4"/>
<dbReference type="InterPro" id="IPR023296">
    <property type="entry name" value="Glyco_hydro_beta-prop_sf"/>
</dbReference>
<evidence type="ECO:0000256" key="1">
    <source>
        <dbReference type="ARBA" id="ARBA00009865"/>
    </source>
</evidence>
<reference evidence="5 6" key="1">
    <citation type="submission" date="2016-10" db="EMBL/GenBank/DDBJ databases">
        <authorList>
            <person name="de Groot N.N."/>
        </authorList>
    </citation>
    <scope>NUCLEOTIDE SEQUENCE [LARGE SCALE GENOMIC DNA]</scope>
    <source>
        <strain evidence="5 6">47C3B</strain>
    </source>
</reference>
<protein>
    <submittedName>
        <fullName evidence="5">Glycosyl hydrolases family 43</fullName>
    </submittedName>
</protein>
<evidence type="ECO:0000313" key="5">
    <source>
        <dbReference type="EMBL" id="SDD96909.1"/>
    </source>
</evidence>
<dbReference type="EMBL" id="FNAI01000003">
    <property type="protein sequence ID" value="SDD96909.1"/>
    <property type="molecule type" value="Genomic_DNA"/>
</dbReference>
<organism evidence="5 6">
    <name type="scientific">Mucilaginibacter pineti</name>
    <dbReference type="NCBI Taxonomy" id="1391627"/>
    <lineage>
        <taxon>Bacteria</taxon>
        <taxon>Pseudomonadati</taxon>
        <taxon>Bacteroidota</taxon>
        <taxon>Sphingobacteriia</taxon>
        <taxon>Sphingobacteriales</taxon>
        <taxon>Sphingobacteriaceae</taxon>
        <taxon>Mucilaginibacter</taxon>
    </lineage>
</organism>
<dbReference type="GO" id="GO:0005975">
    <property type="term" value="P:carbohydrate metabolic process"/>
    <property type="evidence" value="ECO:0007669"/>
    <property type="project" value="InterPro"/>
</dbReference>
<evidence type="ECO:0000256" key="2">
    <source>
        <dbReference type="ARBA" id="ARBA00022801"/>
    </source>
</evidence>
<dbReference type="InterPro" id="IPR051795">
    <property type="entry name" value="Glycosyl_Hydrlase_43"/>
</dbReference>
<evidence type="ECO:0000313" key="6">
    <source>
        <dbReference type="Proteomes" id="UP000199072"/>
    </source>
</evidence>
<accession>A0A1G6Z2M4</accession>
<dbReference type="PANTHER" id="PTHR42812">
    <property type="entry name" value="BETA-XYLOSIDASE"/>
    <property type="match status" value="1"/>
</dbReference>
<dbReference type="GO" id="GO:0004553">
    <property type="term" value="F:hydrolase activity, hydrolyzing O-glycosyl compounds"/>
    <property type="evidence" value="ECO:0007669"/>
    <property type="project" value="InterPro"/>
</dbReference>
<dbReference type="Pfam" id="PF04616">
    <property type="entry name" value="Glyco_hydro_43"/>
    <property type="match status" value="1"/>
</dbReference>
<dbReference type="Gene3D" id="2.115.10.20">
    <property type="entry name" value="Glycosyl hydrolase domain, family 43"/>
    <property type="match status" value="1"/>
</dbReference>
<keyword evidence="6" id="KW-1185">Reference proteome</keyword>
<evidence type="ECO:0000256" key="4">
    <source>
        <dbReference type="PIRSR" id="PIRSR606710-2"/>
    </source>
</evidence>
<keyword evidence="3" id="KW-0326">Glycosidase</keyword>
<keyword evidence="2 5" id="KW-0378">Hydrolase</keyword>
<comment type="similarity">
    <text evidence="1">Belongs to the glycosyl hydrolase 43 family.</text>
</comment>
<dbReference type="STRING" id="1391627.SAMN05216464_103194"/>
<name>A0A1G6Z2M4_9SPHI</name>
<dbReference type="Proteomes" id="UP000199072">
    <property type="component" value="Unassembled WGS sequence"/>
</dbReference>
<feature type="site" description="Important for catalytic activity, responsible for pKa modulation of the active site Glu and correct orientation of both the proton donor and substrate" evidence="4">
    <location>
        <position position="114"/>
    </location>
</feature>
<dbReference type="InterPro" id="IPR006710">
    <property type="entry name" value="Glyco_hydro_43"/>
</dbReference>
<gene>
    <name evidence="5" type="ORF">SAMN05216464_103194</name>
</gene>
<sequence length="174" mass="19566">MPMCLIFRVGNNYYMSSTIMHMSPGVPIMKSTNLVNWEIISYAYDTLANLDELDLENGKSTYEHGSWASSLRYHNGLFYVSTFAQATDKTYVYTTNDIERGPWKVAAFKPALHDHSLFFDDDGKVYMITGSGRLRLVELDNIDNDVFGIKQGGIDQVVIENASLPSGVVQVCFI</sequence>